<reference evidence="1" key="2">
    <citation type="submission" date="2020-09" db="EMBL/GenBank/DDBJ databases">
        <authorList>
            <person name="Sun Q."/>
            <person name="Sedlacek I."/>
        </authorList>
    </citation>
    <scope>NUCLEOTIDE SEQUENCE</scope>
    <source>
        <strain evidence="1">CCM 7897</strain>
    </source>
</reference>
<reference evidence="1" key="1">
    <citation type="journal article" date="2014" name="Int. J. Syst. Evol. Microbiol.">
        <title>Complete genome sequence of Corynebacterium casei LMG S-19264T (=DSM 44701T), isolated from a smear-ripened cheese.</title>
        <authorList>
            <consortium name="US DOE Joint Genome Institute (JGI-PGF)"/>
            <person name="Walter F."/>
            <person name="Albersmeier A."/>
            <person name="Kalinowski J."/>
            <person name="Ruckert C."/>
        </authorList>
    </citation>
    <scope>NUCLEOTIDE SEQUENCE</scope>
    <source>
        <strain evidence="1">CCM 7897</strain>
    </source>
</reference>
<dbReference type="RefSeq" id="WP_188582752.1">
    <property type="nucleotide sequence ID" value="NZ_BMCT01000008.1"/>
</dbReference>
<name>A0A917CA62_9HYPH</name>
<evidence type="ECO:0000313" key="2">
    <source>
        <dbReference type="Proteomes" id="UP000606044"/>
    </source>
</evidence>
<dbReference type="PIRSF" id="PIRSF031796">
    <property type="entry name" value="UPC031796"/>
    <property type="match status" value="1"/>
</dbReference>
<evidence type="ECO:0000313" key="1">
    <source>
        <dbReference type="EMBL" id="GGF79643.1"/>
    </source>
</evidence>
<organism evidence="1 2">
    <name type="scientific">Azorhizobium oxalatiphilum</name>
    <dbReference type="NCBI Taxonomy" id="980631"/>
    <lineage>
        <taxon>Bacteria</taxon>
        <taxon>Pseudomonadati</taxon>
        <taxon>Pseudomonadota</taxon>
        <taxon>Alphaproteobacteria</taxon>
        <taxon>Hyphomicrobiales</taxon>
        <taxon>Xanthobacteraceae</taxon>
        <taxon>Azorhizobium</taxon>
    </lineage>
</organism>
<accession>A0A917CA62</accession>
<protein>
    <recommendedName>
        <fullName evidence="3">DNA repair protein MmcB-related protein</fullName>
    </recommendedName>
</protein>
<dbReference type="EMBL" id="BMCT01000008">
    <property type="protein sequence ID" value="GGF79643.1"/>
    <property type="molecule type" value="Genomic_DNA"/>
</dbReference>
<sequence>MSVEFPIPKPDGRQSVTAQALQRGVLRHLVAHGLFGLPEFSLVSGRRADIIALDGKGQVTIIEIKSSVIDFRTDTKWPEYRAYCDRLIFAVSLDFPIEILPDEVGILVGDAFGAEMIRQPPVHALPAATRKALTLRFARAAAGRLTALYDPDMRPAIDW</sequence>
<dbReference type="Proteomes" id="UP000606044">
    <property type="component" value="Unassembled WGS sequence"/>
</dbReference>
<comment type="caution">
    <text evidence="1">The sequence shown here is derived from an EMBL/GenBank/DDBJ whole genome shotgun (WGS) entry which is preliminary data.</text>
</comment>
<gene>
    <name evidence="1" type="ORF">GCM10007301_44630</name>
</gene>
<dbReference type="AlphaFoldDB" id="A0A917CA62"/>
<dbReference type="InterPro" id="IPR009394">
    <property type="entry name" value="MmcB-like"/>
</dbReference>
<evidence type="ECO:0008006" key="3">
    <source>
        <dbReference type="Google" id="ProtNLM"/>
    </source>
</evidence>
<keyword evidence="2" id="KW-1185">Reference proteome</keyword>
<dbReference type="Pfam" id="PF06319">
    <property type="entry name" value="MmcB-like"/>
    <property type="match status" value="1"/>
</dbReference>
<proteinExistence type="predicted"/>